<reference evidence="2" key="1">
    <citation type="journal article" date="2019" name="Int. J. Syst. Evol. Microbiol.">
        <title>The Global Catalogue of Microorganisms (GCM) 10K type strain sequencing project: providing services to taxonomists for standard genome sequencing and annotation.</title>
        <authorList>
            <consortium name="The Broad Institute Genomics Platform"/>
            <consortium name="The Broad Institute Genome Sequencing Center for Infectious Disease"/>
            <person name="Wu L."/>
            <person name="Ma J."/>
        </authorList>
    </citation>
    <scope>NUCLEOTIDE SEQUENCE [LARGE SCALE GENOMIC DNA]</scope>
    <source>
        <strain evidence="2">JCM 18055</strain>
    </source>
</reference>
<comment type="caution">
    <text evidence="1">The sequence shown here is derived from an EMBL/GenBank/DDBJ whole genome shotgun (WGS) entry which is preliminary data.</text>
</comment>
<dbReference type="RefSeq" id="WP_345383443.1">
    <property type="nucleotide sequence ID" value="NZ_BAABIC010000022.1"/>
</dbReference>
<gene>
    <name evidence="1" type="ORF">GCM10023215_52590</name>
</gene>
<sequence length="116" mass="12477">MSDDPARDAIDAAAEQLRTANHAIPLGPRTPQAAYERVGALAELLTKLEQTLRVTADQADRLTSGRGLRSDDVTPAGSHARIASQNLYFAVDRVSAALAQINTARSRLSHIRMTEA</sequence>
<evidence type="ECO:0000313" key="1">
    <source>
        <dbReference type="EMBL" id="GAA4705997.1"/>
    </source>
</evidence>
<dbReference type="Proteomes" id="UP001500325">
    <property type="component" value="Unassembled WGS sequence"/>
</dbReference>
<name>A0ABP8XFS4_9PSEU</name>
<keyword evidence="2" id="KW-1185">Reference proteome</keyword>
<protein>
    <recommendedName>
        <fullName evidence="3">PE family protein</fullName>
    </recommendedName>
</protein>
<proteinExistence type="predicted"/>
<dbReference type="EMBL" id="BAABIC010000022">
    <property type="protein sequence ID" value="GAA4705997.1"/>
    <property type="molecule type" value="Genomic_DNA"/>
</dbReference>
<accession>A0ABP8XFS4</accession>
<evidence type="ECO:0000313" key="2">
    <source>
        <dbReference type="Proteomes" id="UP001500325"/>
    </source>
</evidence>
<evidence type="ECO:0008006" key="3">
    <source>
        <dbReference type="Google" id="ProtNLM"/>
    </source>
</evidence>
<organism evidence="1 2">
    <name type="scientific">Pseudonocardia yuanmonensis</name>
    <dbReference type="NCBI Taxonomy" id="1095914"/>
    <lineage>
        <taxon>Bacteria</taxon>
        <taxon>Bacillati</taxon>
        <taxon>Actinomycetota</taxon>
        <taxon>Actinomycetes</taxon>
        <taxon>Pseudonocardiales</taxon>
        <taxon>Pseudonocardiaceae</taxon>
        <taxon>Pseudonocardia</taxon>
    </lineage>
</organism>